<dbReference type="SUPFAM" id="SSF52540">
    <property type="entry name" value="P-loop containing nucleoside triphosphate hydrolases"/>
    <property type="match status" value="2"/>
</dbReference>
<dbReference type="GO" id="GO:0009360">
    <property type="term" value="C:DNA polymerase III complex"/>
    <property type="evidence" value="ECO:0007669"/>
    <property type="project" value="InterPro"/>
</dbReference>
<name>A0A379VS94_SALET</name>
<dbReference type="PANTHER" id="PTHR11669">
    <property type="entry name" value="REPLICATION FACTOR C / DNA POLYMERASE III GAMMA-TAU SUBUNIT"/>
    <property type="match status" value="1"/>
</dbReference>
<evidence type="ECO:0000259" key="10">
    <source>
        <dbReference type="Pfam" id="PF21500"/>
    </source>
</evidence>
<evidence type="ECO:0000256" key="4">
    <source>
        <dbReference type="ARBA" id="ARBA00022695"/>
    </source>
</evidence>
<dbReference type="NCBIfam" id="TIGR00678">
    <property type="entry name" value="holB"/>
    <property type="match status" value="1"/>
</dbReference>
<dbReference type="SUPFAM" id="SSF48019">
    <property type="entry name" value="post-AAA+ oligomerization domain-like"/>
    <property type="match status" value="1"/>
</dbReference>
<keyword evidence="5" id="KW-0235">DNA replication</keyword>
<evidence type="ECO:0000313" key="11">
    <source>
        <dbReference type="EMBL" id="SUH09712.1"/>
    </source>
</evidence>
<dbReference type="Gene3D" id="3.40.50.300">
    <property type="entry name" value="P-loop containing nucleotide triphosphate hydrolases"/>
    <property type="match status" value="2"/>
</dbReference>
<dbReference type="EMBL" id="UGXR01000001">
    <property type="protein sequence ID" value="SUH09712.1"/>
    <property type="molecule type" value="Genomic_DNA"/>
</dbReference>
<evidence type="ECO:0000256" key="1">
    <source>
        <dbReference type="ARBA" id="ARBA00012417"/>
    </source>
</evidence>
<feature type="domain" description="DNA polymerase III subunit delta' AAA+ ATPase lid" evidence="10">
    <location>
        <begin position="262"/>
        <end position="301"/>
    </location>
</feature>
<comment type="catalytic activity">
    <reaction evidence="7">
        <text>DNA(n) + a 2'-deoxyribonucleoside 5'-triphosphate = DNA(n+1) + diphosphate</text>
        <dbReference type="Rhea" id="RHEA:22508"/>
        <dbReference type="Rhea" id="RHEA-COMP:17339"/>
        <dbReference type="Rhea" id="RHEA-COMP:17340"/>
        <dbReference type="ChEBI" id="CHEBI:33019"/>
        <dbReference type="ChEBI" id="CHEBI:61560"/>
        <dbReference type="ChEBI" id="CHEBI:173112"/>
        <dbReference type="EC" id="2.7.7.7"/>
    </reaction>
</comment>
<feature type="domain" description="DNA polymerase III delta subunit C-terminal" evidence="9">
    <location>
        <begin position="303"/>
        <end position="416"/>
    </location>
</feature>
<dbReference type="FunFam" id="3.40.50.300:FF:000890">
    <property type="entry name" value="DNA polymerase III subunit delta"/>
    <property type="match status" value="1"/>
</dbReference>
<dbReference type="GO" id="GO:0003677">
    <property type="term" value="F:DNA binding"/>
    <property type="evidence" value="ECO:0007669"/>
    <property type="project" value="InterPro"/>
</dbReference>
<dbReference type="InterPro" id="IPR015199">
    <property type="entry name" value="DNA_pol_III_delta_C"/>
</dbReference>
<dbReference type="EC" id="2.7.7.7" evidence="1"/>
<reference evidence="11 12" key="1">
    <citation type="submission" date="2018-06" db="EMBL/GenBank/DDBJ databases">
        <authorList>
            <consortium name="Pathogen Informatics"/>
            <person name="Doyle S."/>
        </authorList>
    </citation>
    <scope>NUCLEOTIDE SEQUENCE [LARGE SCALE GENOMIC DNA]</scope>
    <source>
        <strain evidence="11 12">NCTC8256</strain>
    </source>
</reference>
<feature type="domain" description="Thymidylate kinase-like" evidence="8">
    <location>
        <begin position="3"/>
        <end position="74"/>
    </location>
</feature>
<evidence type="ECO:0000256" key="6">
    <source>
        <dbReference type="ARBA" id="ARBA00022932"/>
    </source>
</evidence>
<dbReference type="PANTHER" id="PTHR11669:SF8">
    <property type="entry name" value="DNA POLYMERASE III SUBUNIT DELTA"/>
    <property type="match status" value="1"/>
</dbReference>
<dbReference type="InterPro" id="IPR004622">
    <property type="entry name" value="DNA_pol_HolB"/>
</dbReference>
<keyword evidence="6" id="KW-0239">DNA-directed DNA polymerase</keyword>
<evidence type="ECO:0000256" key="3">
    <source>
        <dbReference type="ARBA" id="ARBA00022679"/>
    </source>
</evidence>
<dbReference type="FunFam" id="1.10.8.10:FF:000063">
    <property type="entry name" value="DNA polymerase III subunit delta"/>
    <property type="match status" value="1"/>
</dbReference>
<dbReference type="CDD" id="cd01672">
    <property type="entry name" value="TMPK"/>
    <property type="match status" value="1"/>
</dbReference>
<keyword evidence="4 11" id="KW-0548">Nucleotidyltransferase</keyword>
<evidence type="ECO:0000256" key="5">
    <source>
        <dbReference type="ARBA" id="ARBA00022705"/>
    </source>
</evidence>
<dbReference type="Gene3D" id="1.20.272.10">
    <property type="match status" value="1"/>
</dbReference>
<keyword evidence="3 11" id="KW-0808">Transferase</keyword>
<dbReference type="GO" id="GO:0008408">
    <property type="term" value="F:3'-5' exonuclease activity"/>
    <property type="evidence" value="ECO:0007669"/>
    <property type="project" value="InterPro"/>
</dbReference>
<gene>
    <name evidence="11" type="primary">holB</name>
    <name evidence="11" type="ORF">NCTC8256_03695</name>
</gene>
<dbReference type="InterPro" id="IPR050238">
    <property type="entry name" value="DNA_Rep/Repair_Clamp_Loader"/>
</dbReference>
<dbReference type="GO" id="GO:0006261">
    <property type="term" value="P:DNA-templated DNA replication"/>
    <property type="evidence" value="ECO:0007669"/>
    <property type="project" value="TreeGrafter"/>
</dbReference>
<organism evidence="11 12">
    <name type="scientific">Salmonella enterica I</name>
    <dbReference type="NCBI Taxonomy" id="59201"/>
    <lineage>
        <taxon>Bacteria</taxon>
        <taxon>Pseudomonadati</taxon>
        <taxon>Pseudomonadota</taxon>
        <taxon>Gammaproteobacteria</taxon>
        <taxon>Enterobacterales</taxon>
        <taxon>Enterobacteriaceae</taxon>
        <taxon>Salmonella</taxon>
    </lineage>
</organism>
<evidence type="ECO:0000259" key="8">
    <source>
        <dbReference type="Pfam" id="PF02223"/>
    </source>
</evidence>
<evidence type="ECO:0000256" key="2">
    <source>
        <dbReference type="ARBA" id="ARBA00014363"/>
    </source>
</evidence>
<proteinExistence type="predicted"/>
<dbReference type="NCBIfam" id="NF005941">
    <property type="entry name" value="PRK07993.1"/>
    <property type="match status" value="1"/>
</dbReference>
<dbReference type="InterPro" id="IPR027417">
    <property type="entry name" value="P-loop_NTPase"/>
</dbReference>
<dbReference type="InterPro" id="IPR008921">
    <property type="entry name" value="DNA_pol3_clamp-load_cplx_C"/>
</dbReference>
<sequence length="429" mass="47408">MLATLRDAVLGDFRPDLTLYLDVTPEVGLKRARARGDLDRIEQESFDFFNRTRARYLELAAQDSRIRTIDADPAAGCRHARHSRHGDEVGAGASGMKWYPWLRPAYEKLVESYQAGRGHHALLIQALPGMGDEALCYALSRYLLCQQPEGHKSCGHCRGCQLMQAGTHPDYYTLTPDKGKSSLGVDAVREVSEKLYEHSRLGGAKVVWIADAALLTDAAANALLKTLEEPPEQTWFFLASPEPARLLATLRSRCRLHHLAPPSESYAMSWLSREVTASQEALLTALRLNAGSPGAALALLQSERWAQREALCQALMDSLHTGDWYALLTALNHEQAPARLHWLATLLVDALKRQHGASYLTNVDADAVVAALAGPLSPARIQAILNDVCHCRDQLLHVTGLNRELVLTDLILRIEHYLQPGTLLPVPHL</sequence>
<dbReference type="InterPro" id="IPR048731">
    <property type="entry name" value="HolB_lid-gammaproteobact"/>
</dbReference>
<accession>A0A379VS94</accession>
<dbReference type="Proteomes" id="UP000254346">
    <property type="component" value="Unassembled WGS sequence"/>
</dbReference>
<dbReference type="Pfam" id="PF21500">
    <property type="entry name" value="HolB_lid"/>
    <property type="match status" value="1"/>
</dbReference>
<dbReference type="InterPro" id="IPR039430">
    <property type="entry name" value="Thymidylate_kin-like_dom"/>
</dbReference>
<evidence type="ECO:0000256" key="7">
    <source>
        <dbReference type="ARBA" id="ARBA00049244"/>
    </source>
</evidence>
<dbReference type="Pfam" id="PF09115">
    <property type="entry name" value="DNApol3-delta_C"/>
    <property type="match status" value="1"/>
</dbReference>
<protein>
    <recommendedName>
        <fullName evidence="2">DNA polymerase III subunit delta'</fullName>
        <ecNumber evidence="1">2.7.7.7</ecNumber>
    </recommendedName>
</protein>
<evidence type="ECO:0000259" key="9">
    <source>
        <dbReference type="Pfam" id="PF09115"/>
    </source>
</evidence>
<dbReference type="AlphaFoldDB" id="A0A379VS94"/>
<dbReference type="Gene3D" id="1.10.8.10">
    <property type="entry name" value="DNA helicase RuvA subunit, C-terminal domain"/>
    <property type="match status" value="1"/>
</dbReference>
<dbReference type="GO" id="GO:0003887">
    <property type="term" value="F:DNA-directed DNA polymerase activity"/>
    <property type="evidence" value="ECO:0007669"/>
    <property type="project" value="UniProtKB-KW"/>
</dbReference>
<evidence type="ECO:0000313" key="12">
    <source>
        <dbReference type="Proteomes" id="UP000254346"/>
    </source>
</evidence>
<dbReference type="Pfam" id="PF13177">
    <property type="entry name" value="DNA_pol3_delta2"/>
    <property type="match status" value="1"/>
</dbReference>
<dbReference type="Pfam" id="PF02223">
    <property type="entry name" value="Thymidylate_kin"/>
    <property type="match status" value="1"/>
</dbReference>
<dbReference type="FunFam" id="1.20.272.10:FF:000012">
    <property type="entry name" value="DNA polymerase III subunit delta"/>
    <property type="match status" value="1"/>
</dbReference>